<sequence length="488" mass="57104">MFKTLWTLVVFISVLWKSDAKYVEGYIHTSSSWVFVTRFVFLNEEGKLDYKVEYLLTNECCPSLVFYYDDHWSEVYPRHDMHCSSKLKFASKYHGSNLLQFKLDSSSNAINCENYLEHGVHFRRCSGVLRFIAIRSRWWFLVLSHCDDIKPSPLNVKYEFTITNGDSWDRHLSADDTLMVEITIAFLIIFTFAFVIGLAFARHLSVLKFLHRPYRVFIISLGYEETALIFETIYYMEYIVNGKQSMSIQTTGAVFHAVSEIMFIILLLLLAKGFTITRGKLSSFNQIKIATFALIYGIFYIVLFVWKTELFDNNPGVVRNDFDNYAGRTIISLRISAWVWFVYTSISTVCCYPEKKGFYCWFCACFSVWFLLKPSLILWSYMNVKSWKRVRILKGVDLLICAIAYTIFLFLTRPTDANKNFPFHVRTNQVEAMTDKEAEDFPHTEEFSRIGKRQEGWIEASFTDLERAKDENELQRDGISSAWFSRKA</sequence>
<accession>A0A6P8IQA6</accession>
<feature type="domain" description="GPR180/TMEM145 transmembrane" evidence="8">
    <location>
        <begin position="186"/>
        <end position="408"/>
    </location>
</feature>
<evidence type="ECO:0000256" key="5">
    <source>
        <dbReference type="ARBA" id="ARBA00023180"/>
    </source>
</evidence>
<dbReference type="InterPro" id="IPR053880">
    <property type="entry name" value="GPR180-like_N"/>
</dbReference>
<dbReference type="GO" id="GO:0019236">
    <property type="term" value="P:response to pheromone"/>
    <property type="evidence" value="ECO:0007669"/>
    <property type="project" value="InterPro"/>
</dbReference>
<dbReference type="Pfam" id="PF21892">
    <property type="entry name" value="TMEM145_N"/>
    <property type="match status" value="1"/>
</dbReference>
<feature type="transmembrane region" description="Helical" evidence="6">
    <location>
        <begin position="392"/>
        <end position="411"/>
    </location>
</feature>
<feature type="transmembrane region" description="Helical" evidence="6">
    <location>
        <begin position="287"/>
        <end position="306"/>
    </location>
</feature>
<feature type="signal peptide" evidence="7">
    <location>
        <begin position="1"/>
        <end position="20"/>
    </location>
</feature>
<feature type="transmembrane region" description="Helical" evidence="6">
    <location>
        <begin position="213"/>
        <end position="234"/>
    </location>
</feature>
<dbReference type="PANTHER" id="PTHR23252">
    <property type="entry name" value="INTIMAL THICKNESS RECEPTOR-RELATED"/>
    <property type="match status" value="1"/>
</dbReference>
<dbReference type="Proteomes" id="UP000515163">
    <property type="component" value="Unplaced"/>
</dbReference>
<feature type="domain" description="GPR180-like N-terminal" evidence="9">
    <location>
        <begin position="23"/>
        <end position="158"/>
    </location>
</feature>
<keyword evidence="4 6" id="KW-0472">Membrane</keyword>
<feature type="transmembrane region" description="Helical" evidence="6">
    <location>
        <begin position="326"/>
        <end position="346"/>
    </location>
</feature>
<feature type="transmembrane region" description="Helical" evidence="6">
    <location>
        <begin position="358"/>
        <end position="380"/>
    </location>
</feature>
<reference evidence="11" key="1">
    <citation type="submission" date="2025-08" db="UniProtKB">
        <authorList>
            <consortium name="RefSeq"/>
        </authorList>
    </citation>
    <scope>IDENTIFICATION</scope>
    <source>
        <tissue evidence="11">Tentacle</tissue>
    </source>
</reference>
<organism evidence="10 11">
    <name type="scientific">Actinia tenebrosa</name>
    <name type="common">Australian red waratah sea anemone</name>
    <dbReference type="NCBI Taxonomy" id="6105"/>
    <lineage>
        <taxon>Eukaryota</taxon>
        <taxon>Metazoa</taxon>
        <taxon>Cnidaria</taxon>
        <taxon>Anthozoa</taxon>
        <taxon>Hexacorallia</taxon>
        <taxon>Actiniaria</taxon>
        <taxon>Actiniidae</taxon>
        <taxon>Actinia</taxon>
    </lineage>
</organism>
<dbReference type="InParanoid" id="A0A6P8IQA6"/>
<keyword evidence="7" id="KW-0732">Signal</keyword>
<dbReference type="Pfam" id="PF10192">
    <property type="entry name" value="GPR180-TMEM145_TM"/>
    <property type="match status" value="1"/>
</dbReference>
<comment type="subcellular location">
    <subcellularLocation>
        <location evidence="1">Membrane</location>
        <topology evidence="1">Multi-pass membrane protein</topology>
    </subcellularLocation>
</comment>
<feature type="transmembrane region" description="Helical" evidence="6">
    <location>
        <begin position="178"/>
        <end position="201"/>
    </location>
</feature>
<dbReference type="GO" id="GO:0016020">
    <property type="term" value="C:membrane"/>
    <property type="evidence" value="ECO:0007669"/>
    <property type="project" value="UniProtKB-SubCell"/>
</dbReference>
<proteinExistence type="predicted"/>
<evidence type="ECO:0000313" key="11">
    <source>
        <dbReference type="RefSeq" id="XP_031569256.1"/>
    </source>
</evidence>
<evidence type="ECO:0000256" key="4">
    <source>
        <dbReference type="ARBA" id="ARBA00023136"/>
    </source>
</evidence>
<dbReference type="GO" id="GO:0007186">
    <property type="term" value="P:G protein-coupled receptor signaling pathway"/>
    <property type="evidence" value="ECO:0007669"/>
    <property type="project" value="InterPro"/>
</dbReference>
<evidence type="ECO:0000259" key="8">
    <source>
        <dbReference type="Pfam" id="PF10192"/>
    </source>
</evidence>
<gene>
    <name evidence="11" type="primary">LOC116303759</name>
</gene>
<dbReference type="OrthoDB" id="205745at2759"/>
<name>A0A6P8IQA6_ACTTE</name>
<dbReference type="InterPro" id="IPR047831">
    <property type="entry name" value="GPR180/TMEM145"/>
</dbReference>
<evidence type="ECO:0000256" key="7">
    <source>
        <dbReference type="SAM" id="SignalP"/>
    </source>
</evidence>
<evidence type="ECO:0000256" key="6">
    <source>
        <dbReference type="SAM" id="Phobius"/>
    </source>
</evidence>
<dbReference type="AlphaFoldDB" id="A0A6P8IQA6"/>
<evidence type="ECO:0000256" key="3">
    <source>
        <dbReference type="ARBA" id="ARBA00022989"/>
    </source>
</evidence>
<feature type="transmembrane region" description="Helical" evidence="6">
    <location>
        <begin position="254"/>
        <end position="275"/>
    </location>
</feature>
<dbReference type="GeneID" id="116303759"/>
<protein>
    <submittedName>
        <fullName evidence="11">Transmembrane protein 145-like</fullName>
    </submittedName>
</protein>
<keyword evidence="2 6" id="KW-0812">Transmembrane</keyword>
<evidence type="ECO:0000259" key="9">
    <source>
        <dbReference type="Pfam" id="PF21892"/>
    </source>
</evidence>
<dbReference type="PANTHER" id="PTHR23252:SF24">
    <property type="entry name" value="TRANSMEMBRANE PROTEIN 145"/>
    <property type="match status" value="1"/>
</dbReference>
<dbReference type="InterPro" id="IPR019336">
    <property type="entry name" value="GPR180/TMEM145_TM"/>
</dbReference>
<keyword evidence="3 6" id="KW-1133">Transmembrane helix</keyword>
<keyword evidence="10" id="KW-1185">Reference proteome</keyword>
<dbReference type="KEGG" id="aten:116303759"/>
<keyword evidence="5" id="KW-0325">Glycoprotein</keyword>
<evidence type="ECO:0000256" key="1">
    <source>
        <dbReference type="ARBA" id="ARBA00004141"/>
    </source>
</evidence>
<evidence type="ECO:0000313" key="10">
    <source>
        <dbReference type="Proteomes" id="UP000515163"/>
    </source>
</evidence>
<dbReference type="RefSeq" id="XP_031569256.1">
    <property type="nucleotide sequence ID" value="XM_031713396.1"/>
</dbReference>
<evidence type="ECO:0000256" key="2">
    <source>
        <dbReference type="ARBA" id="ARBA00022692"/>
    </source>
</evidence>
<feature type="chain" id="PRO_5028230135" evidence="7">
    <location>
        <begin position="21"/>
        <end position="488"/>
    </location>
</feature>